<dbReference type="SUPFAM" id="SSF102705">
    <property type="entry name" value="NIF3 (NGG1p interacting factor 3)-like"/>
    <property type="match status" value="1"/>
</dbReference>
<dbReference type="Proteomes" id="UP001372526">
    <property type="component" value="Unassembled WGS sequence"/>
</dbReference>
<organism evidence="1 2">
    <name type="scientific">Bacillus bruguierae</name>
    <dbReference type="NCBI Taxonomy" id="3127667"/>
    <lineage>
        <taxon>Bacteria</taxon>
        <taxon>Bacillati</taxon>
        <taxon>Bacillota</taxon>
        <taxon>Bacilli</taxon>
        <taxon>Bacillales</taxon>
        <taxon>Bacillaceae</taxon>
        <taxon>Bacillus</taxon>
    </lineage>
</organism>
<dbReference type="RefSeq" id="WP_336473104.1">
    <property type="nucleotide sequence ID" value="NZ_JBAWSX010000008.1"/>
</dbReference>
<evidence type="ECO:0000313" key="2">
    <source>
        <dbReference type="Proteomes" id="UP001372526"/>
    </source>
</evidence>
<dbReference type="PANTHER" id="PTHR41774">
    <property type="match status" value="1"/>
</dbReference>
<dbReference type="InterPro" id="IPR036069">
    <property type="entry name" value="DUF34/NIF3_sf"/>
</dbReference>
<evidence type="ECO:0000313" key="1">
    <source>
        <dbReference type="EMBL" id="MEI4802588.1"/>
    </source>
</evidence>
<gene>
    <name evidence="1" type="ORF">WAZ07_14935</name>
</gene>
<dbReference type="Gene3D" id="3.30.70.120">
    <property type="match status" value="1"/>
</dbReference>
<reference evidence="1 2" key="1">
    <citation type="submission" date="2024-01" db="EMBL/GenBank/DDBJ databases">
        <title>Seven novel Bacillus-like species.</title>
        <authorList>
            <person name="Liu G."/>
        </authorList>
    </citation>
    <scope>NUCLEOTIDE SEQUENCE [LARGE SCALE GENOMIC DNA]</scope>
    <source>
        <strain evidence="1 2">FJAT-51639</strain>
    </source>
</reference>
<comment type="caution">
    <text evidence="1">The sequence shown here is derived from an EMBL/GenBank/DDBJ whole genome shotgun (WGS) entry which is preliminary data.</text>
</comment>
<keyword evidence="2" id="KW-1185">Reference proteome</keyword>
<protein>
    <submittedName>
        <fullName evidence="1">Cytochrome C biogenesis protein</fullName>
    </submittedName>
</protein>
<sequence length="106" mass="12298">MKITFVKVEVLLPEECIETLRNRLNEIGILAVGKYDHVISYSLVKGSWRPLEGAKPFNGTTGEICFGTEYKMEFRCLYEKIEEVLRIIKSIHPYEEPIIHVLPLLF</sequence>
<dbReference type="EMBL" id="JBAWSX010000008">
    <property type="protein sequence ID" value="MEI4802588.1"/>
    <property type="molecule type" value="Genomic_DNA"/>
</dbReference>
<dbReference type="InterPro" id="IPR015867">
    <property type="entry name" value="N-reg_PII/ATP_PRibTrfase_C"/>
</dbReference>
<accession>A0ABU8FIR3</accession>
<name>A0ABU8FIR3_9BACI</name>
<dbReference type="PANTHER" id="PTHR41774:SF1">
    <property type="entry name" value="NGG1P INTERACTING FACTOR NIF3"/>
    <property type="match status" value="1"/>
</dbReference>
<proteinExistence type="predicted"/>